<evidence type="ECO:0000313" key="2">
    <source>
        <dbReference type="Proteomes" id="UP000828390"/>
    </source>
</evidence>
<sequence length="51" mass="5609">MSTVHENSRIEDVGFMISTENPLIGRKLSHDYVTSGLNKNVDSIAKCENSA</sequence>
<reference evidence="1" key="2">
    <citation type="submission" date="2020-11" db="EMBL/GenBank/DDBJ databases">
        <authorList>
            <person name="McCartney M.A."/>
            <person name="Auch B."/>
            <person name="Kono T."/>
            <person name="Mallez S."/>
            <person name="Becker A."/>
            <person name="Gohl D.M."/>
            <person name="Silverstein K.A.T."/>
            <person name="Koren S."/>
            <person name="Bechman K.B."/>
            <person name="Herman A."/>
            <person name="Abrahante J.E."/>
            <person name="Garbe J."/>
        </authorList>
    </citation>
    <scope>NUCLEOTIDE SEQUENCE</scope>
    <source>
        <strain evidence="1">Duluth1</strain>
        <tissue evidence="1">Whole animal</tissue>
    </source>
</reference>
<comment type="caution">
    <text evidence="1">The sequence shown here is derived from an EMBL/GenBank/DDBJ whole genome shotgun (WGS) entry which is preliminary data.</text>
</comment>
<protein>
    <submittedName>
        <fullName evidence="1">Uncharacterized protein</fullName>
    </submittedName>
</protein>
<evidence type="ECO:0000313" key="1">
    <source>
        <dbReference type="EMBL" id="KAH3773176.1"/>
    </source>
</evidence>
<proteinExistence type="predicted"/>
<organism evidence="1 2">
    <name type="scientific">Dreissena polymorpha</name>
    <name type="common">Zebra mussel</name>
    <name type="synonym">Mytilus polymorpha</name>
    <dbReference type="NCBI Taxonomy" id="45954"/>
    <lineage>
        <taxon>Eukaryota</taxon>
        <taxon>Metazoa</taxon>
        <taxon>Spiralia</taxon>
        <taxon>Lophotrochozoa</taxon>
        <taxon>Mollusca</taxon>
        <taxon>Bivalvia</taxon>
        <taxon>Autobranchia</taxon>
        <taxon>Heteroconchia</taxon>
        <taxon>Euheterodonta</taxon>
        <taxon>Imparidentia</taxon>
        <taxon>Neoheterodontei</taxon>
        <taxon>Myida</taxon>
        <taxon>Dreissenoidea</taxon>
        <taxon>Dreissenidae</taxon>
        <taxon>Dreissena</taxon>
    </lineage>
</organism>
<name>A0A9D4E4T1_DREPO</name>
<dbReference type="EMBL" id="JAIWYP010000009">
    <property type="protein sequence ID" value="KAH3773176.1"/>
    <property type="molecule type" value="Genomic_DNA"/>
</dbReference>
<dbReference type="AlphaFoldDB" id="A0A9D4E4T1"/>
<gene>
    <name evidence="1" type="ORF">DPMN_174531</name>
</gene>
<keyword evidence="2" id="KW-1185">Reference proteome</keyword>
<accession>A0A9D4E4T1</accession>
<dbReference type="Proteomes" id="UP000828390">
    <property type="component" value="Unassembled WGS sequence"/>
</dbReference>
<reference evidence="1" key="1">
    <citation type="journal article" date="2019" name="bioRxiv">
        <title>The Genome of the Zebra Mussel, Dreissena polymorpha: A Resource for Invasive Species Research.</title>
        <authorList>
            <person name="McCartney M.A."/>
            <person name="Auch B."/>
            <person name="Kono T."/>
            <person name="Mallez S."/>
            <person name="Zhang Y."/>
            <person name="Obille A."/>
            <person name="Becker A."/>
            <person name="Abrahante J.E."/>
            <person name="Garbe J."/>
            <person name="Badalamenti J.P."/>
            <person name="Herman A."/>
            <person name="Mangelson H."/>
            <person name="Liachko I."/>
            <person name="Sullivan S."/>
            <person name="Sone E.D."/>
            <person name="Koren S."/>
            <person name="Silverstein K.A.T."/>
            <person name="Beckman K.B."/>
            <person name="Gohl D.M."/>
        </authorList>
    </citation>
    <scope>NUCLEOTIDE SEQUENCE</scope>
    <source>
        <strain evidence="1">Duluth1</strain>
        <tissue evidence="1">Whole animal</tissue>
    </source>
</reference>